<evidence type="ECO:0000256" key="14">
    <source>
        <dbReference type="SAM" id="MobiDB-lite"/>
    </source>
</evidence>
<keyword evidence="3" id="KW-0328">Glycosyltransferase</keyword>
<dbReference type="InterPro" id="IPR001675">
    <property type="entry name" value="Glyco_trans_29"/>
</dbReference>
<keyword evidence="6" id="KW-0735">Signal-anchor</keyword>
<sequence>MSGSYTVTGDLAGMENGAMEMQESPGKPSVVDIDDPRPPGPGKEPDGALRRWESAEALNISLHQTGFVYVSEAFTLTLTSVLIVAGCYGAVAIRAAVAIHHESVARVKAAGLGTRRLPVVNRAFYSVFYPPEEATSHNGQTADPALDIAKDRSGFYGQPHGAVRAEDEVQAAAAAARHTGAIRGAGHGDSRDGHLALSGPPREAGSCRMQHHSDLSEDRYSDDLTDKSYPQELLYCRLQKIPFSTISSKSLAFRRYPFRQQFPEVTLPETVHFNTCAVVSSSHAMRTHLYGKEIDAHDAVLRFNCASVKTFEEFVGSNTTLRLINSQVPSNSRRSPCKTDFWKTKSSFRQEILVMRNINSITGNFAKDKKERFGAIQNYVRYRQNFHSGAFFIHMPGFHDAVQQLQAGFCRKTGTCMKRKSSTSGFLGVLMMLHICDWVTLYEMVPSVDGQRDKREYYWDDVKVMTRDAKESTHSYSADRSIMRRLAVNGKEIDSTGRATLKGFSQVNCG</sequence>
<dbReference type="Pfam" id="PF00777">
    <property type="entry name" value="Glyco_transf_29"/>
    <property type="match status" value="1"/>
</dbReference>
<dbReference type="OrthoDB" id="10264956at2759"/>
<comment type="subcellular location">
    <subcellularLocation>
        <location evidence="1">Golgi apparatus</location>
        <location evidence="1">Golgi stack membrane</location>
        <topology evidence="1">Single-pass type II membrane protein</topology>
    </subcellularLocation>
</comment>
<keyword evidence="4" id="KW-0808">Transferase</keyword>
<evidence type="ECO:0000256" key="12">
    <source>
        <dbReference type="ARBA" id="ARBA00034249"/>
    </source>
</evidence>
<evidence type="ECO:0000256" key="8">
    <source>
        <dbReference type="ARBA" id="ARBA00023034"/>
    </source>
</evidence>
<evidence type="ECO:0000256" key="2">
    <source>
        <dbReference type="ARBA" id="ARBA00006003"/>
    </source>
</evidence>
<keyword evidence="5" id="KW-0812">Transmembrane</keyword>
<evidence type="ECO:0000256" key="6">
    <source>
        <dbReference type="ARBA" id="ARBA00022968"/>
    </source>
</evidence>
<name>A0A8J9VYM4_BRALA</name>
<feature type="region of interest" description="Disordered" evidence="14">
    <location>
        <begin position="1"/>
        <end position="47"/>
    </location>
</feature>
<protein>
    <recommendedName>
        <fullName evidence="13">beta-galactoside alpha-(2,6)-sialyltransferase</fullName>
        <ecNumber evidence="13">2.4.3.1</ecNumber>
    </recommendedName>
</protein>
<feature type="region of interest" description="Disordered" evidence="14">
    <location>
        <begin position="182"/>
        <end position="223"/>
    </location>
</feature>
<evidence type="ECO:0000256" key="1">
    <source>
        <dbReference type="ARBA" id="ARBA00004447"/>
    </source>
</evidence>
<gene>
    <name evidence="15" type="primary">ST6GAL2</name>
    <name evidence="15" type="ORF">BLAG_LOCUS797</name>
</gene>
<evidence type="ECO:0000313" key="15">
    <source>
        <dbReference type="EMBL" id="CAH1229202.1"/>
    </source>
</evidence>
<dbReference type="PANTHER" id="PTHR46059:SF1">
    <property type="entry name" value="BETA-GALACTOSIDE ALPHA-2,6-SIALYLTRANSFERASE"/>
    <property type="match status" value="1"/>
</dbReference>
<evidence type="ECO:0000256" key="13">
    <source>
        <dbReference type="ARBA" id="ARBA00034329"/>
    </source>
</evidence>
<evidence type="ECO:0000256" key="7">
    <source>
        <dbReference type="ARBA" id="ARBA00022989"/>
    </source>
</evidence>
<dbReference type="Gene3D" id="3.90.1480.20">
    <property type="entry name" value="Glycosyl transferase family 29"/>
    <property type="match status" value="1"/>
</dbReference>
<reference evidence="15" key="1">
    <citation type="submission" date="2022-01" db="EMBL/GenBank/DDBJ databases">
        <authorList>
            <person name="Braso-Vives M."/>
        </authorList>
    </citation>
    <scope>NUCLEOTIDE SEQUENCE</scope>
</reference>
<comment type="catalytic activity">
    <reaction evidence="12">
        <text>a beta-D-galactoside + CMP-N-acetyl-beta-neuraminate = an N-acetyl-alpha-neuraminyl-(2-&gt;6)-beta-D-galactosyl derivative + CMP + H(+)</text>
        <dbReference type="Rhea" id="RHEA:52104"/>
        <dbReference type="ChEBI" id="CHEBI:15378"/>
        <dbReference type="ChEBI" id="CHEBI:28034"/>
        <dbReference type="ChEBI" id="CHEBI:57812"/>
        <dbReference type="ChEBI" id="CHEBI:60377"/>
        <dbReference type="ChEBI" id="CHEBI:136398"/>
        <dbReference type="EC" id="2.4.3.1"/>
    </reaction>
</comment>
<evidence type="ECO:0000256" key="10">
    <source>
        <dbReference type="ARBA" id="ARBA00023157"/>
    </source>
</evidence>
<accession>A0A8J9VYM4</accession>
<feature type="compositionally biased region" description="Basic and acidic residues" evidence="14">
    <location>
        <begin position="211"/>
        <end position="223"/>
    </location>
</feature>
<evidence type="ECO:0000256" key="5">
    <source>
        <dbReference type="ARBA" id="ARBA00022692"/>
    </source>
</evidence>
<dbReference type="GO" id="GO:0097503">
    <property type="term" value="P:sialylation"/>
    <property type="evidence" value="ECO:0007669"/>
    <property type="project" value="TreeGrafter"/>
</dbReference>
<organism evidence="15 16">
    <name type="scientific">Branchiostoma lanceolatum</name>
    <name type="common">Common lancelet</name>
    <name type="synonym">Amphioxus lanceolatum</name>
    <dbReference type="NCBI Taxonomy" id="7740"/>
    <lineage>
        <taxon>Eukaryota</taxon>
        <taxon>Metazoa</taxon>
        <taxon>Chordata</taxon>
        <taxon>Cephalochordata</taxon>
        <taxon>Leptocardii</taxon>
        <taxon>Amphioxiformes</taxon>
        <taxon>Branchiostomatidae</taxon>
        <taxon>Branchiostoma</taxon>
    </lineage>
</organism>
<dbReference type="Proteomes" id="UP000838412">
    <property type="component" value="Chromosome 1"/>
</dbReference>
<dbReference type="GO" id="GO:0032580">
    <property type="term" value="C:Golgi cisterna membrane"/>
    <property type="evidence" value="ECO:0007669"/>
    <property type="project" value="UniProtKB-SubCell"/>
</dbReference>
<keyword evidence="7" id="KW-1133">Transmembrane helix</keyword>
<dbReference type="EC" id="2.4.3.1" evidence="13"/>
<evidence type="ECO:0000256" key="3">
    <source>
        <dbReference type="ARBA" id="ARBA00022676"/>
    </source>
</evidence>
<dbReference type="GO" id="GO:0003835">
    <property type="term" value="F:beta-galactoside alpha-2,6-sialyltransferase activity"/>
    <property type="evidence" value="ECO:0007669"/>
    <property type="project" value="UniProtKB-EC"/>
</dbReference>
<keyword evidence="9" id="KW-0472">Membrane</keyword>
<evidence type="ECO:0000256" key="9">
    <source>
        <dbReference type="ARBA" id="ARBA00023136"/>
    </source>
</evidence>
<evidence type="ECO:0000256" key="4">
    <source>
        <dbReference type="ARBA" id="ARBA00022679"/>
    </source>
</evidence>
<dbReference type="InterPro" id="IPR038578">
    <property type="entry name" value="GT29-like_sf"/>
</dbReference>
<proteinExistence type="inferred from homology"/>
<dbReference type="PANTHER" id="PTHR46059">
    <property type="entry name" value="BETA-GALACTOSIDE ALPHA-2,6-SIALYLTRANSFERASE"/>
    <property type="match status" value="1"/>
</dbReference>
<keyword evidence="10" id="KW-1015">Disulfide bond</keyword>
<evidence type="ECO:0000313" key="16">
    <source>
        <dbReference type="Proteomes" id="UP000838412"/>
    </source>
</evidence>
<dbReference type="AlphaFoldDB" id="A0A8J9VYM4"/>
<dbReference type="EMBL" id="OV696686">
    <property type="protein sequence ID" value="CAH1229202.1"/>
    <property type="molecule type" value="Genomic_DNA"/>
</dbReference>
<keyword evidence="11" id="KW-0325">Glycoprotein</keyword>
<comment type="similarity">
    <text evidence="2">Belongs to the glycosyltransferase 29 family.</text>
</comment>
<keyword evidence="16" id="KW-1185">Reference proteome</keyword>
<keyword evidence="8" id="KW-0333">Golgi apparatus</keyword>
<evidence type="ECO:0000256" key="11">
    <source>
        <dbReference type="ARBA" id="ARBA00023180"/>
    </source>
</evidence>